<comment type="caution">
    <text evidence="2">The sequence shown here is derived from an EMBL/GenBank/DDBJ whole genome shotgun (WGS) entry which is preliminary data.</text>
</comment>
<organism evidence="2 3">
    <name type="scientific">Streptomyces kaniharaensis</name>
    <dbReference type="NCBI Taxonomy" id="212423"/>
    <lineage>
        <taxon>Bacteria</taxon>
        <taxon>Bacillati</taxon>
        <taxon>Actinomycetota</taxon>
        <taxon>Actinomycetes</taxon>
        <taxon>Kitasatosporales</taxon>
        <taxon>Streptomycetaceae</taxon>
        <taxon>Streptomyces</taxon>
    </lineage>
</organism>
<dbReference type="OrthoDB" id="4336801at2"/>
<gene>
    <name evidence="2" type="ORF">F7Q99_20095</name>
</gene>
<keyword evidence="1" id="KW-0472">Membrane</keyword>
<dbReference type="EMBL" id="WBOF01000001">
    <property type="protein sequence ID" value="MQS14503.1"/>
    <property type="molecule type" value="Genomic_DNA"/>
</dbReference>
<evidence type="ECO:0000256" key="1">
    <source>
        <dbReference type="SAM" id="Phobius"/>
    </source>
</evidence>
<keyword evidence="1" id="KW-1133">Transmembrane helix</keyword>
<feature type="transmembrane region" description="Helical" evidence="1">
    <location>
        <begin position="74"/>
        <end position="94"/>
    </location>
</feature>
<feature type="transmembrane region" description="Helical" evidence="1">
    <location>
        <begin position="106"/>
        <end position="130"/>
    </location>
</feature>
<feature type="transmembrane region" description="Helical" evidence="1">
    <location>
        <begin position="36"/>
        <end position="54"/>
    </location>
</feature>
<sequence length="135" mass="13657">MLGTFGAGGVLIVVALALIAHKRGGGKFQPVKGHHVFYWGAVIGIVAASAGTALQKISLVGTQFSDTLTKQSETFGTVGPAAVAAFLVGVAFWFKPSFVKDLICGIAAPGVLSAAAGVWAIPVGIVTSLIHTVVN</sequence>
<reference evidence="2 3" key="1">
    <citation type="submission" date="2019-09" db="EMBL/GenBank/DDBJ databases">
        <title>Genome Sequences of Streptomyces kaniharaensis ATCC 21070.</title>
        <authorList>
            <person name="Zhu W."/>
            <person name="De Crecy-Lagard V."/>
            <person name="Richards N.G."/>
        </authorList>
    </citation>
    <scope>NUCLEOTIDE SEQUENCE [LARGE SCALE GENOMIC DNA]</scope>
    <source>
        <strain evidence="2 3">SF-557</strain>
    </source>
</reference>
<evidence type="ECO:0000313" key="3">
    <source>
        <dbReference type="Proteomes" id="UP000450000"/>
    </source>
</evidence>
<feature type="transmembrane region" description="Helical" evidence="1">
    <location>
        <begin position="6"/>
        <end position="24"/>
    </location>
</feature>
<dbReference type="RefSeq" id="WP_153463308.1">
    <property type="nucleotide sequence ID" value="NZ_WBOF01000001.1"/>
</dbReference>
<name>A0A6N7KY41_9ACTN</name>
<protein>
    <submittedName>
        <fullName evidence="2">Uncharacterized protein</fullName>
    </submittedName>
</protein>
<evidence type="ECO:0000313" key="2">
    <source>
        <dbReference type="EMBL" id="MQS14503.1"/>
    </source>
</evidence>
<keyword evidence="1" id="KW-0812">Transmembrane</keyword>
<dbReference type="Proteomes" id="UP000450000">
    <property type="component" value="Unassembled WGS sequence"/>
</dbReference>
<keyword evidence="3" id="KW-1185">Reference proteome</keyword>
<accession>A0A6N7KY41</accession>
<proteinExistence type="predicted"/>
<dbReference type="AlphaFoldDB" id="A0A6N7KY41"/>